<dbReference type="PANTHER" id="PTHR11014">
    <property type="entry name" value="PEPTIDASE M20 FAMILY MEMBER"/>
    <property type="match status" value="1"/>
</dbReference>
<dbReference type="CDD" id="cd03886">
    <property type="entry name" value="M20_Acy1"/>
    <property type="match status" value="1"/>
</dbReference>
<protein>
    <submittedName>
        <fullName evidence="3">Amidohydrolase</fullName>
    </submittedName>
</protein>
<dbReference type="EMBL" id="JAGHKP010000003">
    <property type="protein sequence ID" value="MBO9154151.1"/>
    <property type="molecule type" value="Genomic_DNA"/>
</dbReference>
<gene>
    <name evidence="3" type="ORF">J7I43_18135</name>
</gene>
<accession>A0ABS3YHJ3</accession>
<dbReference type="NCBIfam" id="TIGR01891">
    <property type="entry name" value="amidohydrolases"/>
    <property type="match status" value="1"/>
</dbReference>
<dbReference type="InterPro" id="IPR036264">
    <property type="entry name" value="Bact_exopeptidase_dim_dom"/>
</dbReference>
<dbReference type="InterPro" id="IPR017439">
    <property type="entry name" value="Amidohydrolase"/>
</dbReference>
<dbReference type="Gene3D" id="3.40.630.10">
    <property type="entry name" value="Zn peptidases"/>
    <property type="match status" value="1"/>
</dbReference>
<dbReference type="Proteomes" id="UP000679126">
    <property type="component" value="Unassembled WGS sequence"/>
</dbReference>
<proteinExistence type="predicted"/>
<organism evidence="3 4">
    <name type="scientific">Chitinophaga chungangae</name>
    <dbReference type="NCBI Taxonomy" id="2821488"/>
    <lineage>
        <taxon>Bacteria</taxon>
        <taxon>Pseudomonadati</taxon>
        <taxon>Bacteroidota</taxon>
        <taxon>Chitinophagia</taxon>
        <taxon>Chitinophagales</taxon>
        <taxon>Chitinophagaceae</taxon>
        <taxon>Chitinophaga</taxon>
    </lineage>
</organism>
<keyword evidence="4" id="KW-1185">Reference proteome</keyword>
<dbReference type="SUPFAM" id="SSF53187">
    <property type="entry name" value="Zn-dependent exopeptidases"/>
    <property type="match status" value="1"/>
</dbReference>
<evidence type="ECO:0000313" key="4">
    <source>
        <dbReference type="Proteomes" id="UP000679126"/>
    </source>
</evidence>
<dbReference type="PIRSF" id="PIRSF005962">
    <property type="entry name" value="Pept_M20D_amidohydro"/>
    <property type="match status" value="1"/>
</dbReference>
<dbReference type="InterPro" id="IPR002933">
    <property type="entry name" value="Peptidase_M20"/>
</dbReference>
<dbReference type="PANTHER" id="PTHR11014:SF63">
    <property type="entry name" value="METALLOPEPTIDASE, PUTATIVE (AFU_ORTHOLOGUE AFUA_6G09600)-RELATED"/>
    <property type="match status" value="1"/>
</dbReference>
<keyword evidence="1" id="KW-0378">Hydrolase</keyword>
<dbReference type="Pfam" id="PF01546">
    <property type="entry name" value="Peptidase_M20"/>
    <property type="match status" value="1"/>
</dbReference>
<name>A0ABS3YHJ3_9BACT</name>
<evidence type="ECO:0000259" key="2">
    <source>
        <dbReference type="Pfam" id="PF07687"/>
    </source>
</evidence>
<sequence>MLKERIREEARRLYENTVQTRRHLHAHPELSFKENKTAAYVASRLDAIGISYETMANTGLVALLQGKKSPSDKVVALRADMDALPIQELNDVPYRSAAPGVMHACGHDGHTASLLGTAAILKSLEQEFSGTVKFIFQPGEECTPGGASMMIREGVLQNPTPQSVFGQHVMPELETGKIGLRPGRYMASADEIYITVEGKGGHGAMPHTTIDPVLITSHMIVALQQIVSRNANPTVPSVLSFGRVIANGAHNVIPDKVTIDGTFRTMDETWRFEAHRRIKDMAGSIVESMGGKCEVNITVGYPVLINEEKLTARTRALAEEFVGKENVVDLPIWMAAEDFASYSQIADACFYRLGVRNEKRGITSGLHTATFDLDEKSLEIGSGLMAWLALNNL</sequence>
<dbReference type="SUPFAM" id="SSF55031">
    <property type="entry name" value="Bacterial exopeptidase dimerisation domain"/>
    <property type="match status" value="1"/>
</dbReference>
<evidence type="ECO:0000313" key="3">
    <source>
        <dbReference type="EMBL" id="MBO9154151.1"/>
    </source>
</evidence>
<reference evidence="4" key="1">
    <citation type="submission" date="2021-03" db="EMBL/GenBank/DDBJ databases">
        <title>Assistant Professor.</title>
        <authorList>
            <person name="Huq M.A."/>
        </authorList>
    </citation>
    <scope>NUCLEOTIDE SEQUENCE [LARGE SCALE GENOMIC DNA]</scope>
    <source>
        <strain evidence="4">MAH-28</strain>
    </source>
</reference>
<dbReference type="InterPro" id="IPR011650">
    <property type="entry name" value="Peptidase_M20_dimer"/>
</dbReference>
<feature type="domain" description="Peptidase M20 dimerisation" evidence="2">
    <location>
        <begin position="193"/>
        <end position="281"/>
    </location>
</feature>
<dbReference type="RefSeq" id="WP_209147270.1">
    <property type="nucleotide sequence ID" value="NZ_JAGHKP010000003.1"/>
</dbReference>
<dbReference type="Gene3D" id="3.30.70.360">
    <property type="match status" value="1"/>
</dbReference>
<evidence type="ECO:0000256" key="1">
    <source>
        <dbReference type="ARBA" id="ARBA00022801"/>
    </source>
</evidence>
<dbReference type="Pfam" id="PF07687">
    <property type="entry name" value="M20_dimer"/>
    <property type="match status" value="1"/>
</dbReference>
<comment type="caution">
    <text evidence="3">The sequence shown here is derived from an EMBL/GenBank/DDBJ whole genome shotgun (WGS) entry which is preliminary data.</text>
</comment>